<accession>A0A3R8YLG7</accession>
<evidence type="ECO:0000313" key="2">
    <source>
        <dbReference type="Proteomes" id="UP000269265"/>
    </source>
</evidence>
<dbReference type="EMBL" id="RSED01000014">
    <property type="protein sequence ID" value="RRS03139.1"/>
    <property type="molecule type" value="Genomic_DNA"/>
</dbReference>
<proteinExistence type="predicted"/>
<comment type="caution">
    <text evidence="1">The sequence shown here is derived from an EMBL/GenBank/DDBJ whole genome shotgun (WGS) entry which is preliminary data.</text>
</comment>
<dbReference type="AlphaFoldDB" id="A0A3R8YLG7"/>
<dbReference type="Proteomes" id="UP000269265">
    <property type="component" value="Unassembled WGS sequence"/>
</dbReference>
<dbReference type="InterPro" id="IPR009858">
    <property type="entry name" value="DUF1415"/>
</dbReference>
<gene>
    <name evidence="1" type="ORF">EIP75_16745</name>
</gene>
<dbReference type="OrthoDB" id="277390at2"/>
<sequence length="194" mass="21886">MSPDTHTDSHFASSPEAASVIDRTRDWLVRAVIGLNLCPFAKAVHVKQQIRYVVTQADTTEALTQSLREELALLRDADPEQIDTTLLIHPGVLGDFLDYNDFLDVADDLVLEMDLEGVIQVASFHPDYQFADSDPDDIENYSNRAPYPTLHLLRESSIERAVEAFPEAADIYEANMDTLRRLGHDGWKRLFTQA</sequence>
<reference evidence="1 2" key="1">
    <citation type="submission" date="2018-12" db="EMBL/GenBank/DDBJ databases">
        <title>The whole draft genome of Aquabacterium sp. SJQ9.</title>
        <authorList>
            <person name="Sun L."/>
            <person name="Gao X."/>
            <person name="Chen W."/>
            <person name="Huang K."/>
        </authorList>
    </citation>
    <scope>NUCLEOTIDE SEQUENCE [LARGE SCALE GENOMIC DNA]</scope>
    <source>
        <strain evidence="1 2">SJQ9</strain>
    </source>
</reference>
<evidence type="ECO:0000313" key="1">
    <source>
        <dbReference type="EMBL" id="RRS03139.1"/>
    </source>
</evidence>
<dbReference type="RefSeq" id="WP_125244433.1">
    <property type="nucleotide sequence ID" value="NZ_RSED01000014.1"/>
</dbReference>
<keyword evidence="2" id="KW-1185">Reference proteome</keyword>
<protein>
    <submittedName>
        <fullName evidence="1">DUF1415 domain-containing protein</fullName>
    </submittedName>
</protein>
<dbReference type="Pfam" id="PF07209">
    <property type="entry name" value="DUF1415"/>
    <property type="match status" value="1"/>
</dbReference>
<organism evidence="1 2">
    <name type="scientific">Aquabacterium soli</name>
    <dbReference type="NCBI Taxonomy" id="2493092"/>
    <lineage>
        <taxon>Bacteria</taxon>
        <taxon>Pseudomonadati</taxon>
        <taxon>Pseudomonadota</taxon>
        <taxon>Betaproteobacteria</taxon>
        <taxon>Burkholderiales</taxon>
        <taxon>Aquabacterium</taxon>
    </lineage>
</organism>
<name>A0A3R8YLG7_9BURK</name>